<gene>
    <name evidence="3" type="ORF">J3U88_01675</name>
</gene>
<proteinExistence type="predicted"/>
<sequence>MIKQHTTALARGSFMAALLLLAGACSQPQSNEPAPANTETTPTENMALQTGTWRFEMTSPGGPLPFTVTILEHDGGYKAGAHNDTEVLPFDTVTVSGNQVTLSIDHYESQFTGTLDETGTEISGEWTKLVDHTRTAKLPFTANHGDAMRFVPNNKAGSNVAGTWAVAFTQDGEPSGEAVADFRQTDQKVTGTFRTPTGDYRFLEGLMDGNQLKLSCYDGGHAFLFHAELGEDGTLSGEFWSSDKWYERWTAKRDADATLPEATNQNRITNDEGLFRFSFPNLNGETVSHDDAALQGKVRLVSIFGSWCPNCNDEAPLLQQLKQDYSKKGLAVIGLAFEATGDTARDTRALKRFAKRHKLDYPILLAGTKDKAGAGKMLPDLDSVLAYPTSLLINREGKVVRIHTGFNGPGTGVHHEKLVKDLRREIEKLL</sequence>
<dbReference type="PROSITE" id="PS51352">
    <property type="entry name" value="THIOREDOXIN_2"/>
    <property type="match status" value="1"/>
</dbReference>
<evidence type="ECO:0000313" key="3">
    <source>
        <dbReference type="EMBL" id="MBO1317150.1"/>
    </source>
</evidence>
<dbReference type="PANTHER" id="PTHR42852:SF17">
    <property type="entry name" value="THIOREDOXIN-LIKE PROTEIN HI_1115"/>
    <property type="match status" value="1"/>
</dbReference>
<evidence type="ECO:0000259" key="2">
    <source>
        <dbReference type="PROSITE" id="PS51352"/>
    </source>
</evidence>
<dbReference type="InterPro" id="IPR036249">
    <property type="entry name" value="Thioredoxin-like_sf"/>
</dbReference>
<dbReference type="Proteomes" id="UP000664417">
    <property type="component" value="Unassembled WGS sequence"/>
</dbReference>
<dbReference type="InterPro" id="IPR050553">
    <property type="entry name" value="Thioredoxin_ResA/DsbE_sf"/>
</dbReference>
<name>A0A8J7QCP9_9BACT</name>
<feature type="domain" description="Thioredoxin" evidence="2">
    <location>
        <begin position="268"/>
        <end position="430"/>
    </location>
</feature>
<protein>
    <submittedName>
        <fullName evidence="3">TlpA family protein disulfide reductase</fullName>
    </submittedName>
</protein>
<keyword evidence="4" id="KW-1185">Reference proteome</keyword>
<comment type="caution">
    <text evidence="3">The sequence shown here is derived from an EMBL/GenBank/DDBJ whole genome shotgun (WGS) entry which is preliminary data.</text>
</comment>
<dbReference type="RefSeq" id="WP_207856383.1">
    <property type="nucleotide sequence ID" value="NZ_JAFREP010000001.1"/>
</dbReference>
<dbReference type="Gene3D" id="3.40.30.10">
    <property type="entry name" value="Glutaredoxin"/>
    <property type="match status" value="1"/>
</dbReference>
<dbReference type="SUPFAM" id="SSF52833">
    <property type="entry name" value="Thioredoxin-like"/>
    <property type="match status" value="1"/>
</dbReference>
<reference evidence="3" key="1">
    <citation type="submission" date="2021-03" db="EMBL/GenBank/DDBJ databases">
        <authorList>
            <person name="Wang G."/>
        </authorList>
    </citation>
    <scope>NUCLEOTIDE SEQUENCE</scope>
    <source>
        <strain evidence="3">KCTC 12899</strain>
    </source>
</reference>
<dbReference type="PANTHER" id="PTHR42852">
    <property type="entry name" value="THIOL:DISULFIDE INTERCHANGE PROTEIN DSBE"/>
    <property type="match status" value="1"/>
</dbReference>
<evidence type="ECO:0000256" key="1">
    <source>
        <dbReference type="SAM" id="SignalP"/>
    </source>
</evidence>
<feature type="signal peptide" evidence="1">
    <location>
        <begin position="1"/>
        <end position="30"/>
    </location>
</feature>
<dbReference type="AlphaFoldDB" id="A0A8J7QCP9"/>
<dbReference type="PROSITE" id="PS51257">
    <property type="entry name" value="PROKAR_LIPOPROTEIN"/>
    <property type="match status" value="1"/>
</dbReference>
<dbReference type="Pfam" id="PF08534">
    <property type="entry name" value="Redoxin"/>
    <property type="match status" value="1"/>
</dbReference>
<keyword evidence="1" id="KW-0732">Signal</keyword>
<dbReference type="InterPro" id="IPR013766">
    <property type="entry name" value="Thioredoxin_domain"/>
</dbReference>
<feature type="chain" id="PRO_5035180743" evidence="1">
    <location>
        <begin position="31"/>
        <end position="430"/>
    </location>
</feature>
<dbReference type="InterPro" id="IPR013740">
    <property type="entry name" value="Redoxin"/>
</dbReference>
<dbReference type="CDD" id="cd02966">
    <property type="entry name" value="TlpA_like_family"/>
    <property type="match status" value="1"/>
</dbReference>
<evidence type="ECO:0000313" key="4">
    <source>
        <dbReference type="Proteomes" id="UP000664417"/>
    </source>
</evidence>
<accession>A0A8J7QCP9</accession>
<organism evidence="3 4">
    <name type="scientific">Acanthopleuribacter pedis</name>
    <dbReference type="NCBI Taxonomy" id="442870"/>
    <lineage>
        <taxon>Bacteria</taxon>
        <taxon>Pseudomonadati</taxon>
        <taxon>Acidobacteriota</taxon>
        <taxon>Holophagae</taxon>
        <taxon>Acanthopleuribacterales</taxon>
        <taxon>Acanthopleuribacteraceae</taxon>
        <taxon>Acanthopleuribacter</taxon>
    </lineage>
</organism>
<dbReference type="GO" id="GO:0016491">
    <property type="term" value="F:oxidoreductase activity"/>
    <property type="evidence" value="ECO:0007669"/>
    <property type="project" value="InterPro"/>
</dbReference>
<dbReference type="EMBL" id="JAFREP010000001">
    <property type="protein sequence ID" value="MBO1317150.1"/>
    <property type="molecule type" value="Genomic_DNA"/>
</dbReference>